<keyword evidence="3" id="KW-1185">Reference proteome</keyword>
<evidence type="ECO:0000259" key="1">
    <source>
        <dbReference type="Pfam" id="PF03184"/>
    </source>
</evidence>
<accession>A0A225VPC7</accession>
<protein>
    <recommendedName>
        <fullName evidence="1">DDE-1 domain-containing protein</fullName>
    </recommendedName>
</protein>
<sequence>MPRSPKHQQEKALQILESRNSTVVTVAHAVGVDRSTLHRWKKDASRMAASCPNRASSAQARAHVYVQKPELEQKILGWIIHLRIYHLPTANALKVCSCTLCFAFKEANLMFIRRFLKRNRLAFANNLTTPVRLQDVANVFLHSILRTVEEDGILSYLDGPAKYASVYNMDQTEVYIDMNGRTTVDDVGSPTVGVVQVWYLNESVISTVNGFRVSVFLAALATGKKLPPFVVFIGVPGGPVSEEVFNPEFGASTVEHPVHKMHTVMLRLCMTGLKGLLLLDSLKTHKMESVRNTLQQDCCTKVKFVPPPGVTGIFQPMDVFVMKAIKNQVTNAYLQYHINHPFPANLREK</sequence>
<dbReference type="AlphaFoldDB" id="A0A225VPC7"/>
<reference evidence="3" key="1">
    <citation type="submission" date="2017-03" db="EMBL/GenBank/DDBJ databases">
        <title>Phytopthora megakarya and P. palmivora, two closely related causual agents of cacao black pod achieved similar genome size and gene model numbers by different mechanisms.</title>
        <authorList>
            <person name="Ali S."/>
            <person name="Shao J."/>
            <person name="Larry D.J."/>
            <person name="Kronmiller B."/>
            <person name="Shen D."/>
            <person name="Strem M.D."/>
            <person name="Melnick R.L."/>
            <person name="Guiltinan M.J."/>
            <person name="Tyler B.M."/>
            <person name="Meinhardt L.W."/>
            <person name="Bailey B.A."/>
        </authorList>
    </citation>
    <scope>NUCLEOTIDE SEQUENCE [LARGE SCALE GENOMIC DNA]</scope>
    <source>
        <strain evidence="3">zdho120</strain>
    </source>
</reference>
<dbReference type="OrthoDB" id="124602at2759"/>
<gene>
    <name evidence="2" type="ORF">PHMEG_00020808</name>
</gene>
<dbReference type="Pfam" id="PF03184">
    <property type="entry name" value="DDE_1"/>
    <property type="match status" value="1"/>
</dbReference>
<evidence type="ECO:0000313" key="2">
    <source>
        <dbReference type="EMBL" id="OWZ06879.1"/>
    </source>
</evidence>
<organism evidence="2 3">
    <name type="scientific">Phytophthora megakarya</name>
    <dbReference type="NCBI Taxonomy" id="4795"/>
    <lineage>
        <taxon>Eukaryota</taxon>
        <taxon>Sar</taxon>
        <taxon>Stramenopiles</taxon>
        <taxon>Oomycota</taxon>
        <taxon>Peronosporomycetes</taxon>
        <taxon>Peronosporales</taxon>
        <taxon>Peronosporaceae</taxon>
        <taxon>Phytophthora</taxon>
    </lineage>
</organism>
<name>A0A225VPC7_9STRA</name>
<dbReference type="GO" id="GO:0003676">
    <property type="term" value="F:nucleic acid binding"/>
    <property type="evidence" value="ECO:0007669"/>
    <property type="project" value="InterPro"/>
</dbReference>
<dbReference type="EMBL" id="NBNE01003782">
    <property type="protein sequence ID" value="OWZ06879.1"/>
    <property type="molecule type" value="Genomic_DNA"/>
</dbReference>
<evidence type="ECO:0000313" key="3">
    <source>
        <dbReference type="Proteomes" id="UP000198211"/>
    </source>
</evidence>
<dbReference type="InterPro" id="IPR004875">
    <property type="entry name" value="DDE_SF_endonuclease_dom"/>
</dbReference>
<feature type="domain" description="DDE-1" evidence="1">
    <location>
        <begin position="213"/>
        <end position="340"/>
    </location>
</feature>
<dbReference type="Proteomes" id="UP000198211">
    <property type="component" value="Unassembled WGS sequence"/>
</dbReference>
<proteinExistence type="predicted"/>
<comment type="caution">
    <text evidence="2">The sequence shown here is derived from an EMBL/GenBank/DDBJ whole genome shotgun (WGS) entry which is preliminary data.</text>
</comment>